<name>A0AA38SC79_9PEZI</name>
<dbReference type="InterPro" id="IPR036047">
    <property type="entry name" value="F-box-like_dom_sf"/>
</dbReference>
<sequence>MVHLTQLPPEILHNILSHVEPEDTPFVRQTCRYLLDFIDGNRALFRELYYRKLDDPPSDDLDWEREVKDYVRLRAICMSKGLDKKSELAFVHDTTSRLLSRSARSLKRVTRSVTHATSRNAALLADFFADETNRSAFLSRSFIFERARGETKSFSDPPRAEHQMSAHLHCLYGSPLLKHGRTRSSRMYPFACSKVYDLREYTENTHWGPFMNDGSLRVDWEKVEAILVVLRSNIKNKSLDSFSIFAHIWEKPFAGQWEGSYIPWPPAAERERSELERRDPYDVSGTWLRVVCFLDYNDFFAYNFPIGDELPDNVPRPALDTFEATRLILMKIYVTDITDPEEGDGDGPVVHFKGFSKSLDSSWDDNAESDLRGTARTTPEGEVRWTTYSIFSGQERWKSEGIQIGGRRSAKGVVGNWFEKDYDPHGPCGPTAFWKISDREPRSDDHQVELNDFLPLVDGYEQDPEQDDGYIYDSEDGGDQVDDESEDVEVFLPVDIEYIDIDG</sequence>
<dbReference type="InterPro" id="IPR001810">
    <property type="entry name" value="F-box_dom"/>
</dbReference>
<evidence type="ECO:0000313" key="3">
    <source>
        <dbReference type="EMBL" id="KAJ9162191.1"/>
    </source>
</evidence>
<protein>
    <submittedName>
        <fullName evidence="3">F-box domain-containing protein</fullName>
    </submittedName>
</protein>
<evidence type="ECO:0000256" key="1">
    <source>
        <dbReference type="SAM" id="MobiDB-lite"/>
    </source>
</evidence>
<proteinExistence type="predicted"/>
<dbReference type="Proteomes" id="UP001174691">
    <property type="component" value="Unassembled WGS sequence"/>
</dbReference>
<feature type="region of interest" description="Disordered" evidence="1">
    <location>
        <begin position="459"/>
        <end position="485"/>
    </location>
</feature>
<reference evidence="3" key="1">
    <citation type="submission" date="2022-07" db="EMBL/GenBank/DDBJ databases">
        <title>Fungi with potential for degradation of polypropylene.</title>
        <authorList>
            <person name="Gostincar C."/>
        </authorList>
    </citation>
    <scope>NUCLEOTIDE SEQUENCE</scope>
    <source>
        <strain evidence="3">EXF-13287</strain>
    </source>
</reference>
<evidence type="ECO:0000259" key="2">
    <source>
        <dbReference type="PROSITE" id="PS50181"/>
    </source>
</evidence>
<dbReference type="EMBL" id="JANBVN010000014">
    <property type="protein sequence ID" value="KAJ9162191.1"/>
    <property type="molecule type" value="Genomic_DNA"/>
</dbReference>
<feature type="domain" description="F-box" evidence="2">
    <location>
        <begin position="1"/>
        <end position="48"/>
    </location>
</feature>
<feature type="compositionally biased region" description="Acidic residues" evidence="1">
    <location>
        <begin position="460"/>
        <end position="485"/>
    </location>
</feature>
<dbReference type="SMART" id="SM00256">
    <property type="entry name" value="FBOX"/>
    <property type="match status" value="1"/>
</dbReference>
<dbReference type="Pfam" id="PF12937">
    <property type="entry name" value="F-box-like"/>
    <property type="match status" value="1"/>
</dbReference>
<gene>
    <name evidence="3" type="ORF">NKR19_g1512</name>
</gene>
<dbReference type="AlphaFoldDB" id="A0AA38SC79"/>
<dbReference type="SUPFAM" id="SSF81383">
    <property type="entry name" value="F-box domain"/>
    <property type="match status" value="1"/>
</dbReference>
<organism evidence="3 4">
    <name type="scientific">Coniochaeta hoffmannii</name>
    <dbReference type="NCBI Taxonomy" id="91930"/>
    <lineage>
        <taxon>Eukaryota</taxon>
        <taxon>Fungi</taxon>
        <taxon>Dikarya</taxon>
        <taxon>Ascomycota</taxon>
        <taxon>Pezizomycotina</taxon>
        <taxon>Sordariomycetes</taxon>
        <taxon>Sordariomycetidae</taxon>
        <taxon>Coniochaetales</taxon>
        <taxon>Coniochaetaceae</taxon>
        <taxon>Coniochaeta</taxon>
    </lineage>
</organism>
<dbReference type="Gene3D" id="1.20.1280.50">
    <property type="match status" value="1"/>
</dbReference>
<evidence type="ECO:0000313" key="4">
    <source>
        <dbReference type="Proteomes" id="UP001174691"/>
    </source>
</evidence>
<dbReference type="PROSITE" id="PS50181">
    <property type="entry name" value="FBOX"/>
    <property type="match status" value="1"/>
</dbReference>
<accession>A0AA38SC79</accession>
<keyword evidence="4" id="KW-1185">Reference proteome</keyword>
<comment type="caution">
    <text evidence="3">The sequence shown here is derived from an EMBL/GenBank/DDBJ whole genome shotgun (WGS) entry which is preliminary data.</text>
</comment>